<reference evidence="2" key="1">
    <citation type="submission" date="2020-06" db="EMBL/GenBank/DDBJ databases">
        <title>WGS assembly of Ceratodon purpureus strain R40.</title>
        <authorList>
            <person name="Carey S.B."/>
            <person name="Jenkins J."/>
            <person name="Shu S."/>
            <person name="Lovell J.T."/>
            <person name="Sreedasyam A."/>
            <person name="Maumus F."/>
            <person name="Tiley G.P."/>
            <person name="Fernandez-Pozo N."/>
            <person name="Barry K."/>
            <person name="Chen C."/>
            <person name="Wang M."/>
            <person name="Lipzen A."/>
            <person name="Daum C."/>
            <person name="Saski C.A."/>
            <person name="Payton A.C."/>
            <person name="Mcbreen J.C."/>
            <person name="Conrad R.E."/>
            <person name="Kollar L.M."/>
            <person name="Olsson S."/>
            <person name="Huttunen S."/>
            <person name="Landis J.B."/>
            <person name="Wickett N.J."/>
            <person name="Johnson M.G."/>
            <person name="Rensing S.A."/>
            <person name="Grimwood J."/>
            <person name="Schmutz J."/>
            <person name="Mcdaniel S.F."/>
        </authorList>
    </citation>
    <scope>NUCLEOTIDE SEQUENCE</scope>
    <source>
        <strain evidence="2">R40</strain>
    </source>
</reference>
<feature type="compositionally biased region" description="Basic residues" evidence="1">
    <location>
        <begin position="505"/>
        <end position="517"/>
    </location>
</feature>
<dbReference type="Proteomes" id="UP000822688">
    <property type="component" value="Chromosome 12"/>
</dbReference>
<evidence type="ECO:0000313" key="3">
    <source>
        <dbReference type="Proteomes" id="UP000822688"/>
    </source>
</evidence>
<evidence type="ECO:0000256" key="1">
    <source>
        <dbReference type="SAM" id="MobiDB-lite"/>
    </source>
</evidence>
<proteinExistence type="predicted"/>
<feature type="compositionally biased region" description="Polar residues" evidence="1">
    <location>
        <begin position="310"/>
        <end position="331"/>
    </location>
</feature>
<evidence type="ECO:0000313" key="2">
    <source>
        <dbReference type="EMBL" id="KAG0554841.1"/>
    </source>
</evidence>
<organism evidence="2 3">
    <name type="scientific">Ceratodon purpureus</name>
    <name type="common">Fire moss</name>
    <name type="synonym">Dicranum purpureum</name>
    <dbReference type="NCBI Taxonomy" id="3225"/>
    <lineage>
        <taxon>Eukaryota</taxon>
        <taxon>Viridiplantae</taxon>
        <taxon>Streptophyta</taxon>
        <taxon>Embryophyta</taxon>
        <taxon>Bryophyta</taxon>
        <taxon>Bryophytina</taxon>
        <taxon>Bryopsida</taxon>
        <taxon>Dicranidae</taxon>
        <taxon>Pseudoditrichales</taxon>
        <taxon>Ditrichaceae</taxon>
        <taxon>Ceratodon</taxon>
    </lineage>
</organism>
<feature type="compositionally biased region" description="Polar residues" evidence="1">
    <location>
        <begin position="249"/>
        <end position="261"/>
    </location>
</feature>
<feature type="region of interest" description="Disordered" evidence="1">
    <location>
        <begin position="202"/>
        <end position="534"/>
    </location>
</feature>
<keyword evidence="3" id="KW-1185">Reference proteome</keyword>
<feature type="compositionally biased region" description="Polar residues" evidence="1">
    <location>
        <begin position="393"/>
        <end position="450"/>
    </location>
</feature>
<feature type="compositionally biased region" description="Polar residues" evidence="1">
    <location>
        <begin position="467"/>
        <end position="485"/>
    </location>
</feature>
<protein>
    <submittedName>
        <fullName evidence="2">Uncharacterized protein</fullName>
    </submittedName>
</protein>
<dbReference type="AlphaFoldDB" id="A0A8T0G7D4"/>
<comment type="caution">
    <text evidence="2">The sequence shown here is derived from an EMBL/GenBank/DDBJ whole genome shotgun (WGS) entry which is preliminary data.</text>
</comment>
<feature type="compositionally biased region" description="Basic and acidic residues" evidence="1">
    <location>
        <begin position="453"/>
        <end position="465"/>
    </location>
</feature>
<feature type="compositionally biased region" description="Low complexity" evidence="1">
    <location>
        <begin position="522"/>
        <end position="534"/>
    </location>
</feature>
<sequence>MATTQAAQNMPHKLGGGEHEHPRLTRSPICTGDRSGPAHRLRTEQYEYNSMSDNVPPAGEYLRAPVCCSECEEFWKALILEVDEKHTSRLPAGKASLVMAKGASGSVLQIKSTKHVAKERRFFPGLGCKSLTVRGDAFHSCQPRVSQISSNRGHEYPQRKLHITTMQSNHVAPTYSTPSYAEPVLSRQFESQKSLQRSAVGYNTYGAPPKHDVISTPRRGHGHMSHTDRPGSAGYPQPPENSPRFTPIRSHQFSNTSSEASQAHIRGDRPHAHPTQGLQHLKPIRTHIDGGRSEEGFSHLSTPRRYAPTYNDNPSGSQSARYPSYADSSQLRPFPRPASSVFQTPNPRAQPREFLSHPSTPRMYTPMYTPMSQTPRGSPLPQSRVEEFLHHNFPTTPLTPGSSQRRDTQVGNSRGGSSWPSPLTQPHNIDTASPKHQSGQESSESANLTPNPGRDRKDIPLERKLSRTSTIESGYTSLSIPRSNCSASSSDSQELDSPPPSPRSKLARGRIFHTKNHRPQDLLRNNLSRTSTSTSSLMEPIVLFTGYGCRSETDENSEDEDVVITNPNYFKHIIANPNYVKHIIKPQAPTPKEDLPKDMKTA</sequence>
<feature type="region of interest" description="Disordered" evidence="1">
    <location>
        <begin position="1"/>
        <end position="37"/>
    </location>
</feature>
<accession>A0A8T0G7D4</accession>
<feature type="compositionally biased region" description="Low complexity" evidence="1">
    <location>
        <begin position="486"/>
        <end position="496"/>
    </location>
</feature>
<dbReference type="EMBL" id="CM026433">
    <property type="protein sequence ID" value="KAG0554841.1"/>
    <property type="molecule type" value="Genomic_DNA"/>
</dbReference>
<gene>
    <name evidence="2" type="ORF">KC19_12G123900</name>
</gene>
<name>A0A8T0G7D4_CERPU</name>
<feature type="compositionally biased region" description="Basic and acidic residues" evidence="1">
    <location>
        <begin position="286"/>
        <end position="297"/>
    </location>
</feature>